<keyword evidence="2" id="KW-1185">Reference proteome</keyword>
<reference evidence="1" key="1">
    <citation type="journal article" date="2019" name="bioRxiv">
        <title>The Genome of the Zebra Mussel, Dreissena polymorpha: A Resource for Invasive Species Research.</title>
        <authorList>
            <person name="McCartney M.A."/>
            <person name="Auch B."/>
            <person name="Kono T."/>
            <person name="Mallez S."/>
            <person name="Zhang Y."/>
            <person name="Obille A."/>
            <person name="Becker A."/>
            <person name="Abrahante J.E."/>
            <person name="Garbe J."/>
            <person name="Badalamenti J.P."/>
            <person name="Herman A."/>
            <person name="Mangelson H."/>
            <person name="Liachko I."/>
            <person name="Sullivan S."/>
            <person name="Sone E.D."/>
            <person name="Koren S."/>
            <person name="Silverstein K.A.T."/>
            <person name="Beckman K.B."/>
            <person name="Gohl D.M."/>
        </authorList>
    </citation>
    <scope>NUCLEOTIDE SEQUENCE</scope>
    <source>
        <strain evidence="1">Duluth1</strain>
        <tissue evidence="1">Whole animal</tissue>
    </source>
</reference>
<organism evidence="1 2">
    <name type="scientific">Dreissena polymorpha</name>
    <name type="common">Zebra mussel</name>
    <name type="synonym">Mytilus polymorpha</name>
    <dbReference type="NCBI Taxonomy" id="45954"/>
    <lineage>
        <taxon>Eukaryota</taxon>
        <taxon>Metazoa</taxon>
        <taxon>Spiralia</taxon>
        <taxon>Lophotrochozoa</taxon>
        <taxon>Mollusca</taxon>
        <taxon>Bivalvia</taxon>
        <taxon>Autobranchia</taxon>
        <taxon>Heteroconchia</taxon>
        <taxon>Euheterodonta</taxon>
        <taxon>Imparidentia</taxon>
        <taxon>Neoheterodontei</taxon>
        <taxon>Myida</taxon>
        <taxon>Dreissenoidea</taxon>
        <taxon>Dreissenidae</taxon>
        <taxon>Dreissena</taxon>
    </lineage>
</organism>
<sequence length="116" mass="13551">MFITKTLKHLRDGALFRALNEKLGNTFEMVHCFALYTRNQQAPSRWCIVSRSTREISRHLRYSALFRALHEKSADTFDIVHCFALYTRNQQAASRIVSRSKRESADTFEMVDCFAL</sequence>
<proteinExistence type="predicted"/>
<evidence type="ECO:0000313" key="1">
    <source>
        <dbReference type="EMBL" id="KAH3890259.1"/>
    </source>
</evidence>
<protein>
    <submittedName>
        <fullName evidence="1">Uncharacterized protein</fullName>
    </submittedName>
</protein>
<dbReference type="AlphaFoldDB" id="A0A9D4NAK5"/>
<evidence type="ECO:0000313" key="2">
    <source>
        <dbReference type="Proteomes" id="UP000828390"/>
    </source>
</evidence>
<accession>A0A9D4NAK5</accession>
<dbReference type="EMBL" id="JAIWYP010000001">
    <property type="protein sequence ID" value="KAH3890259.1"/>
    <property type="molecule type" value="Genomic_DNA"/>
</dbReference>
<gene>
    <name evidence="1" type="ORF">DPMN_014333</name>
</gene>
<comment type="caution">
    <text evidence="1">The sequence shown here is derived from an EMBL/GenBank/DDBJ whole genome shotgun (WGS) entry which is preliminary data.</text>
</comment>
<reference evidence="1" key="2">
    <citation type="submission" date="2020-11" db="EMBL/GenBank/DDBJ databases">
        <authorList>
            <person name="McCartney M.A."/>
            <person name="Auch B."/>
            <person name="Kono T."/>
            <person name="Mallez S."/>
            <person name="Becker A."/>
            <person name="Gohl D.M."/>
            <person name="Silverstein K.A.T."/>
            <person name="Koren S."/>
            <person name="Bechman K.B."/>
            <person name="Herman A."/>
            <person name="Abrahante J.E."/>
            <person name="Garbe J."/>
        </authorList>
    </citation>
    <scope>NUCLEOTIDE SEQUENCE</scope>
    <source>
        <strain evidence="1">Duluth1</strain>
        <tissue evidence="1">Whole animal</tissue>
    </source>
</reference>
<dbReference type="Proteomes" id="UP000828390">
    <property type="component" value="Unassembled WGS sequence"/>
</dbReference>
<name>A0A9D4NAK5_DREPO</name>